<feature type="compositionally biased region" description="Polar residues" evidence="1">
    <location>
        <begin position="520"/>
        <end position="534"/>
    </location>
</feature>
<dbReference type="PANTHER" id="PTHR38793">
    <property type="entry name" value="SLATT_FUNGAL DOMAIN-CONTAINING PROTEIN-RELATED"/>
    <property type="match status" value="1"/>
</dbReference>
<evidence type="ECO:0000313" key="5">
    <source>
        <dbReference type="EMBL" id="KAF2766056.1"/>
    </source>
</evidence>
<evidence type="ECO:0000256" key="2">
    <source>
        <dbReference type="SAM" id="Phobius"/>
    </source>
</evidence>
<feature type="transmembrane region" description="Helical" evidence="2">
    <location>
        <begin position="205"/>
        <end position="226"/>
    </location>
</feature>
<dbReference type="AlphaFoldDB" id="A0A6G1KZJ1"/>
<dbReference type="EMBL" id="ML995878">
    <property type="protein sequence ID" value="KAF2766056.1"/>
    <property type="molecule type" value="Genomic_DNA"/>
</dbReference>
<keyword evidence="2" id="KW-0472">Membrane</keyword>
<evidence type="ECO:0000259" key="4">
    <source>
        <dbReference type="Pfam" id="PF18142"/>
    </source>
</evidence>
<feature type="transmembrane region" description="Helical" evidence="2">
    <location>
        <begin position="143"/>
        <end position="162"/>
    </location>
</feature>
<reference evidence="5" key="1">
    <citation type="journal article" date="2020" name="Stud. Mycol.">
        <title>101 Dothideomycetes genomes: a test case for predicting lifestyles and emergence of pathogens.</title>
        <authorList>
            <person name="Haridas S."/>
            <person name="Albert R."/>
            <person name="Binder M."/>
            <person name="Bloem J."/>
            <person name="Labutti K."/>
            <person name="Salamov A."/>
            <person name="Andreopoulos B."/>
            <person name="Baker S."/>
            <person name="Barry K."/>
            <person name="Bills G."/>
            <person name="Bluhm B."/>
            <person name="Cannon C."/>
            <person name="Castanera R."/>
            <person name="Culley D."/>
            <person name="Daum C."/>
            <person name="Ezra D."/>
            <person name="Gonzalez J."/>
            <person name="Henrissat B."/>
            <person name="Kuo A."/>
            <person name="Liang C."/>
            <person name="Lipzen A."/>
            <person name="Lutzoni F."/>
            <person name="Magnuson J."/>
            <person name="Mondo S."/>
            <person name="Nolan M."/>
            <person name="Ohm R."/>
            <person name="Pangilinan J."/>
            <person name="Park H.-J."/>
            <person name="Ramirez L."/>
            <person name="Alfaro M."/>
            <person name="Sun H."/>
            <person name="Tritt A."/>
            <person name="Yoshinaga Y."/>
            <person name="Zwiers L.-H."/>
            <person name="Turgeon B."/>
            <person name="Goodwin S."/>
            <person name="Spatafora J."/>
            <person name="Crous P."/>
            <person name="Grigoriev I."/>
        </authorList>
    </citation>
    <scope>NUCLEOTIDE SEQUENCE</scope>
    <source>
        <strain evidence="5">CBS 116005</strain>
    </source>
</reference>
<evidence type="ECO:0008006" key="7">
    <source>
        <dbReference type="Google" id="ProtNLM"/>
    </source>
</evidence>
<accession>A0A6G1KZJ1</accession>
<dbReference type="Proteomes" id="UP000799436">
    <property type="component" value="Unassembled WGS sequence"/>
</dbReference>
<dbReference type="Pfam" id="PF18142">
    <property type="entry name" value="SLATT_fungal"/>
    <property type="match status" value="1"/>
</dbReference>
<keyword evidence="6" id="KW-1185">Reference proteome</keyword>
<feature type="transmembrane region" description="Helical" evidence="2">
    <location>
        <begin position="581"/>
        <end position="609"/>
    </location>
</feature>
<feature type="transmembrane region" description="Helical" evidence="2">
    <location>
        <begin position="103"/>
        <end position="122"/>
    </location>
</feature>
<evidence type="ECO:0000256" key="1">
    <source>
        <dbReference type="SAM" id="MobiDB-lite"/>
    </source>
</evidence>
<dbReference type="InterPro" id="IPR002656">
    <property type="entry name" value="Acyl_transf_3_dom"/>
</dbReference>
<dbReference type="Pfam" id="PF01757">
    <property type="entry name" value="Acyl_transf_3"/>
    <property type="match status" value="1"/>
</dbReference>
<proteinExistence type="predicted"/>
<name>A0A6G1KZJ1_9PEZI</name>
<dbReference type="NCBIfam" id="NF033635">
    <property type="entry name" value="SLATT_fungal"/>
    <property type="match status" value="1"/>
</dbReference>
<organism evidence="5 6">
    <name type="scientific">Teratosphaeria nubilosa</name>
    <dbReference type="NCBI Taxonomy" id="161662"/>
    <lineage>
        <taxon>Eukaryota</taxon>
        <taxon>Fungi</taxon>
        <taxon>Dikarya</taxon>
        <taxon>Ascomycota</taxon>
        <taxon>Pezizomycotina</taxon>
        <taxon>Dothideomycetes</taxon>
        <taxon>Dothideomycetidae</taxon>
        <taxon>Mycosphaerellales</taxon>
        <taxon>Teratosphaeriaceae</taxon>
        <taxon>Teratosphaeria</taxon>
    </lineage>
</organism>
<keyword evidence="2" id="KW-1133">Transmembrane helix</keyword>
<dbReference type="InterPro" id="IPR041622">
    <property type="entry name" value="SLATT_fungi"/>
</dbReference>
<feature type="region of interest" description="Disordered" evidence="1">
    <location>
        <begin position="515"/>
        <end position="534"/>
    </location>
</feature>
<evidence type="ECO:0000313" key="6">
    <source>
        <dbReference type="Proteomes" id="UP000799436"/>
    </source>
</evidence>
<gene>
    <name evidence="5" type="ORF">EJ03DRAFT_354297</name>
</gene>
<evidence type="ECO:0000259" key="3">
    <source>
        <dbReference type="Pfam" id="PF01757"/>
    </source>
</evidence>
<feature type="transmembrane region" description="Helical" evidence="2">
    <location>
        <begin position="285"/>
        <end position="302"/>
    </location>
</feature>
<keyword evidence="2" id="KW-0812">Transmembrane</keyword>
<dbReference type="OrthoDB" id="5819582at2759"/>
<feature type="domain" description="SMODS and SLOG-associating 2TM effector" evidence="4">
    <location>
        <begin position="596"/>
        <end position="664"/>
    </location>
</feature>
<feature type="domain" description="Acyltransferase 3" evidence="3">
    <location>
        <begin position="30"/>
        <end position="434"/>
    </location>
</feature>
<dbReference type="GO" id="GO:0016747">
    <property type="term" value="F:acyltransferase activity, transferring groups other than amino-acyl groups"/>
    <property type="evidence" value="ECO:0007669"/>
    <property type="project" value="InterPro"/>
</dbReference>
<sequence length="839" mass="94253">MLSILGRWLHGWSRLFFGLPHPKDISRETAWLDGVRGLAAFLVVMNHYNLEWMSAIADAPFGSVVLDTINPDGVWRYQKGDRVWEIWRLPIIRVFVSSGNAQVAVFLVLSGFVLSWSPLAALRTGQMERLGQSLGSSIIRRWFRLYLPCFAVSYLYFLRKLVVEWGGLVWMFKEVWTFITTMESWSNPFETLKVLSLAANNPYDYVMWTIPFEFGGSIFVYTLLLAMGRIRSYKRRALAMLFVTSYAFLKAYWCQWLFGTGAILADYVRQRGGFEQLSKGTSRNASRLWIIALVIGLLLMGLPTKNADFEAFGYEWLRSANWPPGYGPVAPGRQWWGIGGILFITSCCHLRAAQNFFELGPIQYLGRISFMLYLDHILINQMVSLPLRTFLYNTFCAKDTSEIFAGFIYRANSITTITFYCITWIVSVPIAISMAHFLEIWIDRPCTSFGKTLDERLVNGSKYVRLRGDVEEAVPDSEFVGHPNAVRSEVHSAPSMQGVQVRRSRLSLATPTLQEKGAPTATTQQLSDSGNSVVNHNRPLTPVNHLQRPAANRGIYGIVCNHGLKAKKIHKTFSLTINVCLGLQLIAAAALTALGGAINTVIAGLMTYLKGSGLPGRLKYFQHEWEKIRDYIEARERDLRINDQAFDVYAEVQFIRQLYQEVMQDLEQNRPDRFRVFGDRQGVAQQDQNSPYQRPTLARGASFGATLTMNSGATAPTAVAGASGTDALVGKLQGMRSKFEALHNSLEQEKKSGQDITHGAAGQAKDATEALQQHVSQHVQAEVHDVERDVDRAITGLEQRIGDVTDQTRFQTHRASERSNWSADAIWPCKSGAGLSSSW</sequence>
<feature type="transmembrane region" description="Helical" evidence="2">
    <location>
        <begin position="417"/>
        <end position="438"/>
    </location>
</feature>
<dbReference type="PANTHER" id="PTHR38793:SF3">
    <property type="entry name" value="SMODS AND SLOG-ASSOCIATING 2TM EFFECTOR DOMAIN-CONTAINING PROTEIN"/>
    <property type="match status" value="1"/>
</dbReference>
<protein>
    <recommendedName>
        <fullName evidence="7">Acyltransferase 3 domain-containing protein</fullName>
    </recommendedName>
</protein>